<proteinExistence type="inferred from homology"/>
<keyword evidence="2 7" id="KW-0032">Aminotransferase</keyword>
<evidence type="ECO:0000313" key="7">
    <source>
        <dbReference type="EMBL" id="ASY27750.1"/>
    </source>
</evidence>
<keyword evidence="8" id="KW-1185">Reference proteome</keyword>
<reference evidence="7 8" key="1">
    <citation type="submission" date="2016-07" db="EMBL/GenBank/DDBJ databases">
        <title>High microdiversification within the ubiquitous acI lineage of Actinobacteria.</title>
        <authorList>
            <person name="Neuenschwander S.M."/>
            <person name="Salcher M."/>
            <person name="Ghai R."/>
            <person name="Pernthaler J."/>
        </authorList>
    </citation>
    <scope>NUCLEOTIDE SEQUENCE [LARGE SCALE GENOMIC DNA]</scope>
    <source>
        <strain evidence="7">MMS-VB-114</strain>
    </source>
</reference>
<dbReference type="InterPro" id="IPR015422">
    <property type="entry name" value="PyrdxlP-dep_Trfase_small"/>
</dbReference>
<evidence type="ECO:0000256" key="1">
    <source>
        <dbReference type="ARBA" id="ARBA00001933"/>
    </source>
</evidence>
<evidence type="ECO:0000256" key="5">
    <source>
        <dbReference type="ARBA" id="ARBA00022898"/>
    </source>
</evidence>
<dbReference type="NCBIfam" id="TIGR00707">
    <property type="entry name" value="argD"/>
    <property type="match status" value="1"/>
</dbReference>
<keyword evidence="3" id="KW-0028">Amino-acid biosynthesis</keyword>
<comment type="similarity">
    <text evidence="6">Belongs to the class-III pyridoxal-phosphate-dependent aminotransferase family.</text>
</comment>
<comment type="cofactor">
    <cofactor evidence="1">
        <name>pyridoxal 5'-phosphate</name>
        <dbReference type="ChEBI" id="CHEBI:597326"/>
    </cofactor>
</comment>
<dbReference type="GO" id="GO:0030170">
    <property type="term" value="F:pyridoxal phosphate binding"/>
    <property type="evidence" value="ECO:0007669"/>
    <property type="project" value="InterPro"/>
</dbReference>
<dbReference type="RefSeq" id="WP_095698046.1">
    <property type="nucleotide sequence ID" value="NZ_CP016782.1"/>
</dbReference>
<dbReference type="Gene3D" id="3.90.1150.10">
    <property type="entry name" value="Aspartate Aminotransferase, domain 1"/>
    <property type="match status" value="1"/>
</dbReference>
<dbReference type="NCBIfam" id="NF002874">
    <property type="entry name" value="PRK03244.1"/>
    <property type="match status" value="1"/>
</dbReference>
<dbReference type="GO" id="GO:0042802">
    <property type="term" value="F:identical protein binding"/>
    <property type="evidence" value="ECO:0007669"/>
    <property type="project" value="TreeGrafter"/>
</dbReference>
<dbReference type="KEGG" id="plim:PHILAsVB114_03700"/>
<dbReference type="InterPro" id="IPR015424">
    <property type="entry name" value="PyrdxlP-dep_Trfase"/>
</dbReference>
<dbReference type="PIRSF" id="PIRSF000521">
    <property type="entry name" value="Transaminase_4ab_Lys_Orn"/>
    <property type="match status" value="1"/>
</dbReference>
<dbReference type="GO" id="GO:0006526">
    <property type="term" value="P:L-arginine biosynthetic process"/>
    <property type="evidence" value="ECO:0007669"/>
    <property type="project" value="UniProtKB-ARBA"/>
</dbReference>
<dbReference type="InterPro" id="IPR004636">
    <property type="entry name" value="AcOrn/SuccOrn_fam"/>
</dbReference>
<accession>A0A249LF49</accession>
<keyword evidence="4 7" id="KW-0808">Transferase</keyword>
<dbReference type="OrthoDB" id="3246809at2"/>
<evidence type="ECO:0000256" key="6">
    <source>
        <dbReference type="RuleBase" id="RU003560"/>
    </source>
</evidence>
<protein>
    <submittedName>
        <fullName evidence="7">Acetylornithine aminotransferase</fullName>
    </submittedName>
</protein>
<dbReference type="Proteomes" id="UP000217221">
    <property type="component" value="Chromosome"/>
</dbReference>
<evidence type="ECO:0000256" key="2">
    <source>
        <dbReference type="ARBA" id="ARBA00022576"/>
    </source>
</evidence>
<dbReference type="CDD" id="cd00610">
    <property type="entry name" value="OAT_like"/>
    <property type="match status" value="1"/>
</dbReference>
<evidence type="ECO:0000256" key="4">
    <source>
        <dbReference type="ARBA" id="ARBA00022679"/>
    </source>
</evidence>
<name>A0A249LF49_9ACTN</name>
<dbReference type="AlphaFoldDB" id="A0A249LF49"/>
<dbReference type="Pfam" id="PF00202">
    <property type="entry name" value="Aminotran_3"/>
    <property type="match status" value="1"/>
</dbReference>
<evidence type="ECO:0000256" key="3">
    <source>
        <dbReference type="ARBA" id="ARBA00022605"/>
    </source>
</evidence>
<dbReference type="InterPro" id="IPR005814">
    <property type="entry name" value="Aminotrans_3"/>
</dbReference>
<dbReference type="SUPFAM" id="SSF53383">
    <property type="entry name" value="PLP-dependent transferases"/>
    <property type="match status" value="1"/>
</dbReference>
<dbReference type="EMBL" id="CP016782">
    <property type="protein sequence ID" value="ASY27750.1"/>
    <property type="molecule type" value="Genomic_DNA"/>
</dbReference>
<keyword evidence="5 6" id="KW-0663">Pyridoxal phosphate</keyword>
<dbReference type="PANTHER" id="PTHR11986">
    <property type="entry name" value="AMINOTRANSFERASE CLASS III"/>
    <property type="match status" value="1"/>
</dbReference>
<dbReference type="FunFam" id="3.40.640.10:FF:000004">
    <property type="entry name" value="Acetylornithine aminotransferase"/>
    <property type="match status" value="1"/>
</dbReference>
<evidence type="ECO:0000313" key="8">
    <source>
        <dbReference type="Proteomes" id="UP000217221"/>
    </source>
</evidence>
<dbReference type="InterPro" id="IPR015421">
    <property type="entry name" value="PyrdxlP-dep_Trfase_major"/>
</dbReference>
<gene>
    <name evidence="7" type="ORF">PHILAsVB114_03700</name>
</gene>
<dbReference type="GO" id="GO:0008483">
    <property type="term" value="F:transaminase activity"/>
    <property type="evidence" value="ECO:0007669"/>
    <property type="project" value="UniProtKB-KW"/>
</dbReference>
<organism evidence="7 8">
    <name type="scientific">Candidatus Planktophila limnetica</name>
    <dbReference type="NCBI Taxonomy" id="573600"/>
    <lineage>
        <taxon>Bacteria</taxon>
        <taxon>Bacillati</taxon>
        <taxon>Actinomycetota</taxon>
        <taxon>Actinomycetes</taxon>
        <taxon>Candidatus Nanopelagicales</taxon>
        <taxon>Candidatus Nanopelagicaceae</taxon>
        <taxon>Candidatus Planktophila</taxon>
    </lineage>
</organism>
<dbReference type="PANTHER" id="PTHR11986:SF79">
    <property type="entry name" value="ACETYLORNITHINE AMINOTRANSFERASE, MITOCHONDRIAL"/>
    <property type="match status" value="1"/>
</dbReference>
<sequence>MKNKDYSVLWSKNLMSNYSVPSITLVKAKGCIVQDANGVKYLDMLGGIATSILGHAHPAVVAAVNRQIKTLSHVSNFYSHPNAIELAQILVRFTGKKDSRVFFAQSGAEANEAAIKLSRKTGRTRIVAMDGSFHGRTMGSLSLTGQSAKKVAFTPILKNIKHIPFGDIKKARRAINSRTAMVIIEPIMGEAGVIVPPENYLKEIREICTVHGVLLAIDAVQTGIGRTGQWFGYEYSGITPDVITVAKGLGAGLPLAAMIAVGKSSQLFVPGDHGSTFGGNPVTTAASIAAIKWIEKNKILSKCKNDFKYISVALRSTAGVAEVRGAGLLIGIELSHQNSAQIAQLLQDSGVLVNAANPSTIRIAPALNISEKEIDLFIKKFKEVMSNVY</sequence>
<dbReference type="Gene3D" id="3.40.640.10">
    <property type="entry name" value="Type I PLP-dependent aspartate aminotransferase-like (Major domain)"/>
    <property type="match status" value="1"/>
</dbReference>
<dbReference type="InterPro" id="IPR050103">
    <property type="entry name" value="Class-III_PLP-dep_AT"/>
</dbReference>